<dbReference type="InterPro" id="IPR015943">
    <property type="entry name" value="WD40/YVTN_repeat-like_dom_sf"/>
</dbReference>
<evidence type="ECO:0000259" key="1">
    <source>
        <dbReference type="Pfam" id="PF13360"/>
    </source>
</evidence>
<sequence length="207" mass="23593">MRLVSLLPLVIFAHSLLAENWPGWRGPRGDGTSLEKNVPTEWSATKNIAWKTLIPGKSHASPIVWKDRVFVVTCMEEQQERRLLCIDRIQGNVLWQKLVVKSPLERVHRLNSRASSTPATDGKLVYVSFLDVKEMVVAAFDFQGNRQWQVRPGVFSSVHGYCSSPIIWNDKLIVNGDHDGPSYIVGLERKTGKTLWKTKRPNRTRSY</sequence>
<evidence type="ECO:0000313" key="2">
    <source>
        <dbReference type="EMBL" id="SVD74930.1"/>
    </source>
</evidence>
<dbReference type="EMBL" id="UINC01170736">
    <property type="protein sequence ID" value="SVD74930.1"/>
    <property type="molecule type" value="Genomic_DNA"/>
</dbReference>
<dbReference type="Gene3D" id="2.130.10.10">
    <property type="entry name" value="YVTN repeat-like/Quinoprotein amine dehydrogenase"/>
    <property type="match status" value="1"/>
</dbReference>
<dbReference type="PANTHER" id="PTHR34512:SF30">
    <property type="entry name" value="OUTER MEMBRANE PROTEIN ASSEMBLY FACTOR BAMB"/>
    <property type="match status" value="1"/>
</dbReference>
<gene>
    <name evidence="2" type="ORF">METZ01_LOCUS427784</name>
</gene>
<dbReference type="Pfam" id="PF13360">
    <property type="entry name" value="PQQ_2"/>
    <property type="match status" value="1"/>
</dbReference>
<name>A0A382XVP1_9ZZZZ</name>
<dbReference type="AlphaFoldDB" id="A0A382XVP1"/>
<feature type="domain" description="Pyrrolo-quinoline quinone repeat" evidence="1">
    <location>
        <begin position="43"/>
        <end position="149"/>
    </location>
</feature>
<dbReference type="PANTHER" id="PTHR34512">
    <property type="entry name" value="CELL SURFACE PROTEIN"/>
    <property type="match status" value="1"/>
</dbReference>
<protein>
    <recommendedName>
        <fullName evidence="1">Pyrrolo-quinoline quinone repeat domain-containing protein</fullName>
    </recommendedName>
</protein>
<dbReference type="InterPro" id="IPR011047">
    <property type="entry name" value="Quinoprotein_ADH-like_sf"/>
</dbReference>
<dbReference type="InterPro" id="IPR018391">
    <property type="entry name" value="PQQ_b-propeller_rpt"/>
</dbReference>
<dbReference type="SUPFAM" id="SSF50998">
    <property type="entry name" value="Quinoprotein alcohol dehydrogenase-like"/>
    <property type="match status" value="1"/>
</dbReference>
<dbReference type="SMART" id="SM00564">
    <property type="entry name" value="PQQ"/>
    <property type="match status" value="3"/>
</dbReference>
<proteinExistence type="predicted"/>
<dbReference type="InterPro" id="IPR002372">
    <property type="entry name" value="PQQ_rpt_dom"/>
</dbReference>
<feature type="non-terminal residue" evidence="2">
    <location>
        <position position="207"/>
    </location>
</feature>
<accession>A0A382XVP1</accession>
<reference evidence="2" key="1">
    <citation type="submission" date="2018-05" db="EMBL/GenBank/DDBJ databases">
        <authorList>
            <person name="Lanie J.A."/>
            <person name="Ng W.-L."/>
            <person name="Kazmierczak K.M."/>
            <person name="Andrzejewski T.M."/>
            <person name="Davidsen T.M."/>
            <person name="Wayne K.J."/>
            <person name="Tettelin H."/>
            <person name="Glass J.I."/>
            <person name="Rusch D."/>
            <person name="Podicherti R."/>
            <person name="Tsui H.-C.T."/>
            <person name="Winkler M.E."/>
        </authorList>
    </citation>
    <scope>NUCLEOTIDE SEQUENCE</scope>
</reference>
<organism evidence="2">
    <name type="scientific">marine metagenome</name>
    <dbReference type="NCBI Taxonomy" id="408172"/>
    <lineage>
        <taxon>unclassified sequences</taxon>
        <taxon>metagenomes</taxon>
        <taxon>ecological metagenomes</taxon>
    </lineage>
</organism>